<feature type="region of interest" description="Disordered" evidence="1">
    <location>
        <begin position="1"/>
        <end position="30"/>
    </location>
</feature>
<dbReference type="Proteomes" id="UP001153269">
    <property type="component" value="Unassembled WGS sequence"/>
</dbReference>
<sequence length="138" mass="14762">MCPRLRSNRGADFANASPDKSRSPDDESQIYGEEATQVLTARAQVHREGGEMGNSSLGAAGGRWEQSYQVTSEDGRKEQSSNERRTRGTEQEAERSCATKQAPWLCGSGGGGGGGGGEPQRAGFPLRVFQNNSPSDLR</sequence>
<feature type="region of interest" description="Disordered" evidence="1">
    <location>
        <begin position="43"/>
        <end position="138"/>
    </location>
</feature>
<evidence type="ECO:0000256" key="1">
    <source>
        <dbReference type="SAM" id="MobiDB-lite"/>
    </source>
</evidence>
<reference evidence="2" key="1">
    <citation type="submission" date="2020-03" db="EMBL/GenBank/DDBJ databases">
        <authorList>
            <person name="Weist P."/>
        </authorList>
    </citation>
    <scope>NUCLEOTIDE SEQUENCE</scope>
</reference>
<feature type="compositionally biased region" description="Polar residues" evidence="1">
    <location>
        <begin position="129"/>
        <end position="138"/>
    </location>
</feature>
<keyword evidence="3" id="KW-1185">Reference proteome</keyword>
<protein>
    <submittedName>
        <fullName evidence="2">Uncharacterized protein</fullName>
    </submittedName>
</protein>
<organism evidence="2 3">
    <name type="scientific">Pleuronectes platessa</name>
    <name type="common">European plaice</name>
    <dbReference type="NCBI Taxonomy" id="8262"/>
    <lineage>
        <taxon>Eukaryota</taxon>
        <taxon>Metazoa</taxon>
        <taxon>Chordata</taxon>
        <taxon>Craniata</taxon>
        <taxon>Vertebrata</taxon>
        <taxon>Euteleostomi</taxon>
        <taxon>Actinopterygii</taxon>
        <taxon>Neopterygii</taxon>
        <taxon>Teleostei</taxon>
        <taxon>Neoteleostei</taxon>
        <taxon>Acanthomorphata</taxon>
        <taxon>Carangaria</taxon>
        <taxon>Pleuronectiformes</taxon>
        <taxon>Pleuronectoidei</taxon>
        <taxon>Pleuronectidae</taxon>
        <taxon>Pleuronectes</taxon>
    </lineage>
</organism>
<accession>A0A9N7YS35</accession>
<comment type="caution">
    <text evidence="2">The sequence shown here is derived from an EMBL/GenBank/DDBJ whole genome shotgun (WGS) entry which is preliminary data.</text>
</comment>
<evidence type="ECO:0000313" key="3">
    <source>
        <dbReference type="Proteomes" id="UP001153269"/>
    </source>
</evidence>
<proteinExistence type="predicted"/>
<gene>
    <name evidence="2" type="ORF">PLEPLA_LOCUS23529</name>
</gene>
<feature type="compositionally biased region" description="Gly residues" evidence="1">
    <location>
        <begin position="107"/>
        <end position="118"/>
    </location>
</feature>
<name>A0A9N7YS35_PLEPL</name>
<evidence type="ECO:0000313" key="2">
    <source>
        <dbReference type="EMBL" id="CAB1435458.1"/>
    </source>
</evidence>
<feature type="compositionally biased region" description="Basic and acidic residues" evidence="1">
    <location>
        <begin position="73"/>
        <end position="97"/>
    </location>
</feature>
<dbReference type="EMBL" id="CADEAL010001779">
    <property type="protein sequence ID" value="CAB1435458.1"/>
    <property type="molecule type" value="Genomic_DNA"/>
</dbReference>
<dbReference type="AlphaFoldDB" id="A0A9N7YS35"/>